<feature type="binding site" evidence="6">
    <location>
        <position position="91"/>
    </location>
    <ligand>
        <name>Mg(2+)</name>
        <dbReference type="ChEBI" id="CHEBI:18420"/>
        <label>1</label>
        <note>catalytic</note>
    </ligand>
</feature>
<feature type="binding site" evidence="6">
    <location>
        <position position="238"/>
    </location>
    <ligand>
        <name>Mg(2+)</name>
        <dbReference type="ChEBI" id="CHEBI:18420"/>
        <label>1</label>
        <note>catalytic</note>
    </ligand>
</feature>
<dbReference type="PROSITE" id="PS00630">
    <property type="entry name" value="IMP_2"/>
    <property type="match status" value="1"/>
</dbReference>
<dbReference type="PANTHER" id="PTHR43200">
    <property type="entry name" value="PHOSPHATASE"/>
    <property type="match status" value="1"/>
</dbReference>
<comment type="caution">
    <text evidence="7">The sequence shown here is derived from an EMBL/GenBank/DDBJ whole genome shotgun (WGS) entry which is preliminary data.</text>
</comment>
<dbReference type="EMBL" id="BNJQ01000004">
    <property type="protein sequence ID" value="GHP03143.1"/>
    <property type="molecule type" value="Genomic_DNA"/>
</dbReference>
<dbReference type="Pfam" id="PF13242">
    <property type="entry name" value="Hydrolase_like"/>
    <property type="match status" value="1"/>
</dbReference>
<dbReference type="Proteomes" id="UP000660262">
    <property type="component" value="Unassembled WGS sequence"/>
</dbReference>
<dbReference type="NCBIfam" id="TIGR01662">
    <property type="entry name" value="HAD-SF-IIIA"/>
    <property type="match status" value="1"/>
</dbReference>
<dbReference type="InterPro" id="IPR036412">
    <property type="entry name" value="HAD-like_sf"/>
</dbReference>
<evidence type="ECO:0000256" key="2">
    <source>
        <dbReference type="ARBA" id="ARBA00009759"/>
    </source>
</evidence>
<dbReference type="PANTHER" id="PTHR43200:SF4">
    <property type="entry name" value="PAP-SPECIFIC PHOSPHATASE, MITOCHONDRIAL-RELATED"/>
    <property type="match status" value="1"/>
</dbReference>
<reference evidence="7" key="1">
    <citation type="submission" date="2020-10" db="EMBL/GenBank/DDBJ databases">
        <title>Unveiling of a novel bifunctional photoreceptor, Dualchrome1, isolated from a cosmopolitan green alga.</title>
        <authorList>
            <person name="Suzuki S."/>
            <person name="Kawachi M."/>
        </authorList>
    </citation>
    <scope>NUCLEOTIDE SEQUENCE</scope>
    <source>
        <strain evidence="7">NIES 2893</strain>
    </source>
</reference>
<evidence type="ECO:0000256" key="1">
    <source>
        <dbReference type="ARBA" id="ARBA00001946"/>
    </source>
</evidence>
<feature type="binding site" evidence="6">
    <location>
        <position position="31"/>
    </location>
    <ligand>
        <name>Mg(2+)</name>
        <dbReference type="ChEBI" id="CHEBI:18420"/>
        <label>1</label>
        <note>catalytic</note>
    </ligand>
</feature>
<keyword evidence="5 6" id="KW-0460">Magnesium</keyword>
<feature type="binding site" evidence="6">
    <location>
        <position position="94"/>
    </location>
    <ligand>
        <name>Mg(2+)</name>
        <dbReference type="ChEBI" id="CHEBI:18420"/>
        <label>1</label>
        <note>catalytic</note>
    </ligand>
</feature>
<dbReference type="AlphaFoldDB" id="A0A830H9N5"/>
<dbReference type="Gene3D" id="3.30.540.10">
    <property type="entry name" value="Fructose-1,6-Bisphosphatase, subunit A, domain 1"/>
    <property type="match status" value="1"/>
</dbReference>
<dbReference type="GO" id="GO:0046872">
    <property type="term" value="F:metal ion binding"/>
    <property type="evidence" value="ECO:0007669"/>
    <property type="project" value="UniProtKB-KW"/>
</dbReference>
<dbReference type="InterPro" id="IPR023214">
    <property type="entry name" value="HAD_sf"/>
</dbReference>
<evidence type="ECO:0000256" key="4">
    <source>
        <dbReference type="ARBA" id="ARBA00022801"/>
    </source>
</evidence>
<comment type="cofactor">
    <cofactor evidence="1 6">
        <name>Mg(2+)</name>
        <dbReference type="ChEBI" id="CHEBI:18420"/>
    </cofactor>
</comment>
<evidence type="ECO:0000256" key="5">
    <source>
        <dbReference type="ARBA" id="ARBA00022842"/>
    </source>
</evidence>
<keyword evidence="3 6" id="KW-0479">Metal-binding</keyword>
<dbReference type="InterPro" id="IPR051090">
    <property type="entry name" value="Inositol_monoP_superfamily"/>
</dbReference>
<dbReference type="PRINTS" id="PR00377">
    <property type="entry name" value="IMPHPHTASES"/>
</dbReference>
<dbReference type="SUPFAM" id="SSF56784">
    <property type="entry name" value="HAD-like"/>
    <property type="match status" value="1"/>
</dbReference>
<evidence type="ECO:0000256" key="3">
    <source>
        <dbReference type="ARBA" id="ARBA00022723"/>
    </source>
</evidence>
<name>A0A830H9N5_9CHLO</name>
<dbReference type="Gene3D" id="3.40.50.1000">
    <property type="entry name" value="HAD superfamily/HAD-like"/>
    <property type="match status" value="1"/>
</dbReference>
<dbReference type="InterPro" id="IPR006549">
    <property type="entry name" value="HAD-SF_hydro_IIIA"/>
</dbReference>
<feature type="binding site" evidence="6">
    <location>
        <position position="93"/>
    </location>
    <ligand>
        <name>Mg(2+)</name>
        <dbReference type="ChEBI" id="CHEBI:18420"/>
        <label>2</label>
    </ligand>
</feature>
<gene>
    <name evidence="7" type="ORF">PPROV_000189800</name>
</gene>
<evidence type="ECO:0000313" key="7">
    <source>
        <dbReference type="EMBL" id="GHP03143.1"/>
    </source>
</evidence>
<keyword evidence="8" id="KW-1185">Reference proteome</keyword>
<accession>A0A830H9N5</accession>
<keyword evidence="4" id="KW-0378">Hydrolase</keyword>
<dbReference type="GO" id="GO:0008441">
    <property type="term" value="F:3'(2'),5'-bisphosphate nucleotidase activity"/>
    <property type="evidence" value="ECO:0007669"/>
    <property type="project" value="TreeGrafter"/>
</dbReference>
<evidence type="ECO:0008006" key="9">
    <source>
        <dbReference type="Google" id="ProtNLM"/>
    </source>
</evidence>
<dbReference type="InterPro" id="IPR020550">
    <property type="entry name" value="Inositol_monophosphatase_CS"/>
</dbReference>
<sequence>MEKLDKTPLTVFDLAIQVAVAAATDIPVLAEESADAVRDNANLLREVTALAAQILSDVNLPPVSEEDAVRLLDDGARETGGVENEEHFILDPIDGTAGLLGGRECAVGLALARNGDLVWGAMGLPMTREDGVLVYGARGEGARYEHLHDENVGGELRARSDEHTAGGTVAAASDAEAPLWYPTNDDDDGGTGGGEAPPRIRRICCGSLVRYAAVALGDADFTVLHGEKDPRREVLTWDHAAGIAVAEAAGAIVTDYRGTRVAPMAARGRRFAPHGGIVVATPETHERAVRMASRAPLADGDVRGIALLDRDGTLNVDVGSPGVLTADRLVAIPGARSALVMLEQAQFSTALVTNQSCVGKGLASLSDIRAVNDELARQLAPASFGPVLMATETDTVDTRTGLPTRRKPSPRMLHEALVALRAGRRAMQLAFYVGDTMTDMSAAAQAGVMRVLVGTGYGKDVVAIARSSSIPIPCWLVRGDMATNANRLMSTLPNHEVSDDELTLLGIPEEAFPLVLAMDIGQASDTMRLFADALDVRLSTADVVVVTKV</sequence>
<evidence type="ECO:0000256" key="6">
    <source>
        <dbReference type="PIRSR" id="PIRSR600760-2"/>
    </source>
</evidence>
<dbReference type="OrthoDB" id="498051at2759"/>
<evidence type="ECO:0000313" key="8">
    <source>
        <dbReference type="Proteomes" id="UP000660262"/>
    </source>
</evidence>
<dbReference type="Gene3D" id="3.40.190.80">
    <property type="match status" value="1"/>
</dbReference>
<proteinExistence type="inferred from homology"/>
<dbReference type="GO" id="GO:0000103">
    <property type="term" value="P:sulfate assimilation"/>
    <property type="evidence" value="ECO:0007669"/>
    <property type="project" value="TreeGrafter"/>
</dbReference>
<organism evidence="7 8">
    <name type="scientific">Pycnococcus provasolii</name>
    <dbReference type="NCBI Taxonomy" id="41880"/>
    <lineage>
        <taxon>Eukaryota</taxon>
        <taxon>Viridiplantae</taxon>
        <taxon>Chlorophyta</taxon>
        <taxon>Pseudoscourfieldiophyceae</taxon>
        <taxon>Pseudoscourfieldiales</taxon>
        <taxon>Pycnococcaceae</taxon>
        <taxon>Pycnococcus</taxon>
    </lineage>
</organism>
<dbReference type="Pfam" id="PF00459">
    <property type="entry name" value="Inositol_P"/>
    <property type="match status" value="1"/>
</dbReference>
<comment type="similarity">
    <text evidence="2">Belongs to the inositol monophosphatase superfamily.</text>
</comment>
<dbReference type="InterPro" id="IPR000760">
    <property type="entry name" value="Inositol_monophosphatase-like"/>
</dbReference>
<dbReference type="SUPFAM" id="SSF56655">
    <property type="entry name" value="Carbohydrate phosphatase"/>
    <property type="match status" value="1"/>
</dbReference>
<dbReference type="GO" id="GO:0046854">
    <property type="term" value="P:phosphatidylinositol phosphate biosynthetic process"/>
    <property type="evidence" value="ECO:0007669"/>
    <property type="project" value="InterPro"/>
</dbReference>
<protein>
    <recommendedName>
        <fullName evidence="9">D,D-heptose 1,7-bisphosphate phosphatase</fullName>
    </recommendedName>
</protein>